<dbReference type="SUPFAM" id="SSF52402">
    <property type="entry name" value="Adenine nucleotide alpha hydrolases-like"/>
    <property type="match status" value="1"/>
</dbReference>
<dbReference type="AlphaFoldDB" id="A0A1U7M2B4"/>
<keyword evidence="5 6" id="KW-0520">NAD</keyword>
<dbReference type="Pfam" id="PF02540">
    <property type="entry name" value="NAD_synthase"/>
    <property type="match status" value="1"/>
</dbReference>
<dbReference type="PANTHER" id="PTHR23090">
    <property type="entry name" value="NH 3 /GLUTAMINE-DEPENDENT NAD + SYNTHETASE"/>
    <property type="match status" value="1"/>
</dbReference>
<dbReference type="Gene3D" id="3.40.50.620">
    <property type="entry name" value="HUPs"/>
    <property type="match status" value="1"/>
</dbReference>
<evidence type="ECO:0000256" key="6">
    <source>
        <dbReference type="RuleBase" id="RU003811"/>
    </source>
</evidence>
<keyword evidence="10" id="KW-1185">Reference proteome</keyword>
<comment type="catalytic activity">
    <reaction evidence="7">
        <text>deamido-NAD(+) + NH4(+) + ATP = AMP + diphosphate + NAD(+) + H(+)</text>
        <dbReference type="Rhea" id="RHEA:21188"/>
        <dbReference type="ChEBI" id="CHEBI:15378"/>
        <dbReference type="ChEBI" id="CHEBI:28938"/>
        <dbReference type="ChEBI" id="CHEBI:30616"/>
        <dbReference type="ChEBI" id="CHEBI:33019"/>
        <dbReference type="ChEBI" id="CHEBI:57540"/>
        <dbReference type="ChEBI" id="CHEBI:58437"/>
        <dbReference type="ChEBI" id="CHEBI:456215"/>
        <dbReference type="EC" id="6.3.1.5"/>
    </reaction>
</comment>
<evidence type="ECO:0000259" key="8">
    <source>
        <dbReference type="Pfam" id="PF02540"/>
    </source>
</evidence>
<sequence length="256" mass="28783">MKLQDETLKEIVESLTQWIRDEMEKIGGKKMILGISGGKDSSVVAALGVRALGRENVIGVLMPKGEQIDIDFSYDICEFLGIENVTVPIDNISKEYLKTLEKLPKSLMPEISNDTSINLSPRIRMTILYAISQSIEKSRVVHTGNLSEKWIGYTTVYGDNTGAFSPLGSFTSDEVIQIGRFLNLPEKFIVKPPADGLTGKTDEMVIGFSYDTLNKYIRTGEIDDLKIKEKIDKMYNYSRFKFTPIPIFPNDLPIKE</sequence>
<dbReference type="GO" id="GO:0005737">
    <property type="term" value="C:cytoplasm"/>
    <property type="evidence" value="ECO:0007669"/>
    <property type="project" value="InterPro"/>
</dbReference>
<keyword evidence="3 6" id="KW-0547">Nucleotide-binding</keyword>
<dbReference type="UniPathway" id="UPA00253">
    <property type="reaction ID" value="UER00333"/>
</dbReference>
<dbReference type="GO" id="GO:0008795">
    <property type="term" value="F:NAD+ synthase activity"/>
    <property type="evidence" value="ECO:0007669"/>
    <property type="project" value="UniProtKB-EC"/>
</dbReference>
<dbReference type="OrthoDB" id="9803818at2"/>
<keyword evidence="4 6" id="KW-0067">ATP-binding</keyword>
<evidence type="ECO:0000256" key="2">
    <source>
        <dbReference type="ARBA" id="ARBA00022598"/>
    </source>
</evidence>
<dbReference type="GO" id="GO:0009435">
    <property type="term" value="P:NAD+ biosynthetic process"/>
    <property type="evidence" value="ECO:0007669"/>
    <property type="project" value="UniProtKB-UniPathway"/>
</dbReference>
<evidence type="ECO:0000256" key="4">
    <source>
        <dbReference type="ARBA" id="ARBA00022840"/>
    </source>
</evidence>
<comment type="similarity">
    <text evidence="6">Belongs to the NAD synthetase family.</text>
</comment>
<reference evidence="9 10" key="1">
    <citation type="submission" date="2016-02" db="EMBL/GenBank/DDBJ databases">
        <title>Genome sequence of Tissierella creatinophila DSM 6911.</title>
        <authorList>
            <person name="Poehlein A."/>
            <person name="Daniel R."/>
        </authorList>
    </citation>
    <scope>NUCLEOTIDE SEQUENCE [LARGE SCALE GENOMIC DNA]</scope>
    <source>
        <strain evidence="9 10">DSM 6911</strain>
    </source>
</reference>
<evidence type="ECO:0000256" key="5">
    <source>
        <dbReference type="ARBA" id="ARBA00023027"/>
    </source>
</evidence>
<evidence type="ECO:0000313" key="9">
    <source>
        <dbReference type="EMBL" id="OLS01454.1"/>
    </source>
</evidence>
<evidence type="ECO:0000256" key="3">
    <source>
        <dbReference type="ARBA" id="ARBA00022741"/>
    </source>
</evidence>
<accession>A0A1U7M2B4</accession>
<evidence type="ECO:0000256" key="1">
    <source>
        <dbReference type="ARBA" id="ARBA00004790"/>
    </source>
</evidence>
<comment type="pathway">
    <text evidence="1">Cofactor biosynthesis; NAD(+) biosynthesis.</text>
</comment>
<dbReference type="GO" id="GO:0004359">
    <property type="term" value="F:glutaminase activity"/>
    <property type="evidence" value="ECO:0007669"/>
    <property type="project" value="InterPro"/>
</dbReference>
<organism evidence="9 10">
    <name type="scientific">Tissierella creatinophila DSM 6911</name>
    <dbReference type="NCBI Taxonomy" id="1123403"/>
    <lineage>
        <taxon>Bacteria</taxon>
        <taxon>Bacillati</taxon>
        <taxon>Bacillota</taxon>
        <taxon>Tissierellia</taxon>
        <taxon>Tissierellales</taxon>
        <taxon>Tissierellaceae</taxon>
        <taxon>Tissierella</taxon>
    </lineage>
</organism>
<protein>
    <recommendedName>
        <fullName evidence="7">NH(3)-dependent NAD(+) synthetase</fullName>
        <ecNumber evidence="7">6.3.1.5</ecNumber>
    </recommendedName>
</protein>
<dbReference type="RefSeq" id="WP_075728573.1">
    <property type="nucleotide sequence ID" value="NZ_LTDM01000066.1"/>
</dbReference>
<dbReference type="GO" id="GO:0005524">
    <property type="term" value="F:ATP binding"/>
    <property type="evidence" value="ECO:0007669"/>
    <property type="project" value="UniProtKB-KW"/>
</dbReference>
<dbReference type="InterPro" id="IPR003694">
    <property type="entry name" value="NAD_synthase"/>
</dbReference>
<evidence type="ECO:0000313" key="10">
    <source>
        <dbReference type="Proteomes" id="UP000186112"/>
    </source>
</evidence>
<comment type="caution">
    <text evidence="9">The sequence shown here is derived from an EMBL/GenBank/DDBJ whole genome shotgun (WGS) entry which is preliminary data.</text>
</comment>
<dbReference type="EMBL" id="LTDM01000066">
    <property type="protein sequence ID" value="OLS01454.1"/>
    <property type="molecule type" value="Genomic_DNA"/>
</dbReference>
<feature type="domain" description="NAD/GMP synthase" evidence="8">
    <location>
        <begin position="12"/>
        <end position="240"/>
    </location>
</feature>
<keyword evidence="2 6" id="KW-0436">Ligase</keyword>
<evidence type="ECO:0000256" key="7">
    <source>
        <dbReference type="RuleBase" id="RU003812"/>
    </source>
</evidence>
<proteinExistence type="inferred from homology"/>
<dbReference type="NCBIfam" id="TIGR00552">
    <property type="entry name" value="nadE"/>
    <property type="match status" value="1"/>
</dbReference>
<dbReference type="Proteomes" id="UP000186112">
    <property type="component" value="Unassembled WGS sequence"/>
</dbReference>
<dbReference type="InterPro" id="IPR022310">
    <property type="entry name" value="NAD/GMP_synthase"/>
</dbReference>
<dbReference type="InterPro" id="IPR014729">
    <property type="entry name" value="Rossmann-like_a/b/a_fold"/>
</dbReference>
<dbReference type="GO" id="GO:0003952">
    <property type="term" value="F:NAD+ synthase (glutamine-hydrolyzing) activity"/>
    <property type="evidence" value="ECO:0007669"/>
    <property type="project" value="InterPro"/>
</dbReference>
<dbReference type="PANTHER" id="PTHR23090:SF9">
    <property type="entry name" value="GLUTAMINE-DEPENDENT NAD(+) SYNTHETASE"/>
    <property type="match status" value="1"/>
</dbReference>
<dbReference type="CDD" id="cd00553">
    <property type="entry name" value="NAD_synthase"/>
    <property type="match status" value="1"/>
</dbReference>
<dbReference type="EC" id="6.3.1.5" evidence="7"/>
<name>A0A1U7M2B4_TISCR</name>
<gene>
    <name evidence="9" type="primary">nadE</name>
    <name evidence="9" type="ORF">TICRE_24930</name>
</gene>